<keyword evidence="3" id="KW-1185">Reference proteome</keyword>
<proteinExistence type="predicted"/>
<gene>
    <name evidence="2" type="ORF">JDO7802_01037</name>
</gene>
<dbReference type="Pfam" id="PF09538">
    <property type="entry name" value="FYDLN_acid"/>
    <property type="match status" value="1"/>
</dbReference>
<dbReference type="EMBL" id="CXSU01000011">
    <property type="protein sequence ID" value="CTQ49029.1"/>
    <property type="molecule type" value="Genomic_DNA"/>
</dbReference>
<feature type="compositionally biased region" description="Acidic residues" evidence="1">
    <location>
        <begin position="62"/>
        <end position="114"/>
    </location>
</feature>
<evidence type="ECO:0000313" key="2">
    <source>
        <dbReference type="EMBL" id="CTQ49029.1"/>
    </source>
</evidence>
<feature type="compositionally biased region" description="Basic and acidic residues" evidence="1">
    <location>
        <begin position="52"/>
        <end position="61"/>
    </location>
</feature>
<organism evidence="2 3">
    <name type="scientific">Jannaschia donghaensis</name>
    <dbReference type="NCBI Taxonomy" id="420998"/>
    <lineage>
        <taxon>Bacteria</taxon>
        <taxon>Pseudomonadati</taxon>
        <taxon>Pseudomonadota</taxon>
        <taxon>Alphaproteobacteria</taxon>
        <taxon>Rhodobacterales</taxon>
        <taxon>Roseobacteraceae</taxon>
        <taxon>Jannaschia</taxon>
    </lineage>
</organism>
<dbReference type="OrthoDB" id="9815689at2"/>
<dbReference type="RefSeq" id="WP_055083328.1">
    <property type="nucleotide sequence ID" value="NZ_CXSU01000011.1"/>
</dbReference>
<name>A0A0M6YGW7_9RHOB</name>
<reference evidence="2 3" key="1">
    <citation type="submission" date="2015-07" db="EMBL/GenBank/DDBJ databases">
        <authorList>
            <person name="Noorani M."/>
        </authorList>
    </citation>
    <scope>NUCLEOTIDE SEQUENCE [LARGE SCALE GENOMIC DNA]</scope>
    <source>
        <strain evidence="2 3">CECT 7802</strain>
    </source>
</reference>
<accession>A0A0M6YGW7</accession>
<dbReference type="InterPro" id="IPR012644">
    <property type="entry name" value="CHP02300_FYDLN_acid"/>
</dbReference>
<dbReference type="Proteomes" id="UP000049222">
    <property type="component" value="Unassembled WGS sequence"/>
</dbReference>
<evidence type="ECO:0000313" key="3">
    <source>
        <dbReference type="Proteomes" id="UP000049222"/>
    </source>
</evidence>
<sequence>MPKEEWGVKRVCPTTGKRFYDLNRSPVVSPYTGEVVNVETGGKTRILVADKDDVDAKKDDEKVEDDLLLDDDDVDLEDDDDDDDDAAEDVLDDDEDTVSLDEIADVSSEDSDDD</sequence>
<evidence type="ECO:0008006" key="4">
    <source>
        <dbReference type="Google" id="ProtNLM"/>
    </source>
</evidence>
<dbReference type="NCBIfam" id="TIGR02300">
    <property type="entry name" value="FYDLN_acid"/>
    <property type="match status" value="1"/>
</dbReference>
<feature type="region of interest" description="Disordered" evidence="1">
    <location>
        <begin position="52"/>
        <end position="114"/>
    </location>
</feature>
<dbReference type="AlphaFoldDB" id="A0A0M6YGW7"/>
<protein>
    <recommendedName>
        <fullName evidence="4">TIGR02300 family protein</fullName>
    </recommendedName>
</protein>
<dbReference type="STRING" id="420998.JDO7802_01037"/>
<evidence type="ECO:0000256" key="1">
    <source>
        <dbReference type="SAM" id="MobiDB-lite"/>
    </source>
</evidence>